<evidence type="ECO:0000313" key="2">
    <source>
        <dbReference type="EMBL" id="NKE71749.1"/>
    </source>
</evidence>
<comment type="caution">
    <text evidence="2">The sequence shown here is derived from an EMBL/GenBank/DDBJ whole genome shotgun (WGS) entry which is preliminary data.</text>
</comment>
<organism evidence="2 3">
    <name type="scientific">Candidatus Manganitrophus noduliformans</name>
    <dbReference type="NCBI Taxonomy" id="2606439"/>
    <lineage>
        <taxon>Bacteria</taxon>
        <taxon>Pseudomonadati</taxon>
        <taxon>Nitrospirota</taxon>
        <taxon>Nitrospiria</taxon>
        <taxon>Candidatus Troglogloeales</taxon>
        <taxon>Candidatus Manganitrophaceae</taxon>
        <taxon>Candidatus Manganitrophus</taxon>
    </lineage>
</organism>
<proteinExistence type="predicted"/>
<name>A0A7X6DRC0_9BACT</name>
<keyword evidence="1" id="KW-0472">Membrane</keyword>
<reference evidence="2 3" key="1">
    <citation type="journal article" date="2020" name="Nature">
        <title>Bacterial chemolithoautotrophy via manganese oxidation.</title>
        <authorList>
            <person name="Yu H."/>
            <person name="Leadbetter J.R."/>
        </authorList>
    </citation>
    <scope>NUCLEOTIDE SEQUENCE [LARGE SCALE GENOMIC DNA]</scope>
    <source>
        <strain evidence="2 3">Mn-1</strain>
    </source>
</reference>
<sequence>MSEKFPEEEKEVYQVTVEDRERRSGPAFRPLSRMERLKFSLTALFGLTIFLAVIISAFFIGLVLAIPLTVIWMIWLARIPWRLRMRSRANRF</sequence>
<gene>
    <name evidence="2" type="ORF">MNODULE_13460</name>
</gene>
<evidence type="ECO:0000256" key="1">
    <source>
        <dbReference type="SAM" id="Phobius"/>
    </source>
</evidence>
<protein>
    <submittedName>
        <fullName evidence="2">Uncharacterized protein</fullName>
    </submittedName>
</protein>
<dbReference type="Proteomes" id="UP000534783">
    <property type="component" value="Unassembled WGS sequence"/>
</dbReference>
<evidence type="ECO:0000313" key="3">
    <source>
        <dbReference type="Proteomes" id="UP000534783"/>
    </source>
</evidence>
<accession>A0A7X6DRC0</accession>
<feature type="transmembrane region" description="Helical" evidence="1">
    <location>
        <begin position="64"/>
        <end position="81"/>
    </location>
</feature>
<dbReference type="AlphaFoldDB" id="A0A7X6DRC0"/>
<keyword evidence="1" id="KW-1133">Transmembrane helix</keyword>
<dbReference type="RefSeq" id="WP_168060665.1">
    <property type="nucleotide sequence ID" value="NZ_VTOW01000002.1"/>
</dbReference>
<keyword evidence="3" id="KW-1185">Reference proteome</keyword>
<dbReference type="EMBL" id="VTOW01000002">
    <property type="protein sequence ID" value="NKE71749.1"/>
    <property type="molecule type" value="Genomic_DNA"/>
</dbReference>
<keyword evidence="1" id="KW-0812">Transmembrane</keyword>